<dbReference type="GO" id="GO:0033612">
    <property type="term" value="F:receptor serine/threonine kinase binding"/>
    <property type="evidence" value="ECO:0007669"/>
    <property type="project" value="TreeGrafter"/>
</dbReference>
<keyword evidence="9 12" id="KW-0472">Membrane</keyword>
<dbReference type="InterPro" id="IPR013210">
    <property type="entry name" value="LRR_N_plant-typ"/>
</dbReference>
<evidence type="ECO:0000256" key="9">
    <source>
        <dbReference type="ARBA" id="ARBA00023136"/>
    </source>
</evidence>
<dbReference type="Gene3D" id="3.80.10.10">
    <property type="entry name" value="Ribonuclease Inhibitor"/>
    <property type="match status" value="1"/>
</dbReference>
<evidence type="ECO:0000256" key="3">
    <source>
        <dbReference type="ARBA" id="ARBA00022692"/>
    </source>
</evidence>
<dbReference type="PROSITE" id="PS51450">
    <property type="entry name" value="LRR"/>
    <property type="match status" value="2"/>
</dbReference>
<dbReference type="Pfam" id="PF13855">
    <property type="entry name" value="LRR_8"/>
    <property type="match status" value="1"/>
</dbReference>
<dbReference type="SUPFAM" id="SSF56112">
    <property type="entry name" value="Protein kinase-like (PK-like)"/>
    <property type="match status" value="1"/>
</dbReference>
<keyword evidence="3 12" id="KW-0812">Transmembrane</keyword>
<dbReference type="PROSITE" id="PS50011">
    <property type="entry name" value="PROTEIN_KINASE_DOM"/>
    <property type="match status" value="1"/>
</dbReference>
<dbReference type="GO" id="GO:0004672">
    <property type="term" value="F:protein kinase activity"/>
    <property type="evidence" value="ECO:0007669"/>
    <property type="project" value="InterPro"/>
</dbReference>
<accession>A0AAQ3S8E2</accession>
<organism evidence="15 16">
    <name type="scientific">Vigna mungo</name>
    <name type="common">Black gram</name>
    <name type="synonym">Phaseolus mungo</name>
    <dbReference type="NCBI Taxonomy" id="3915"/>
    <lineage>
        <taxon>Eukaryota</taxon>
        <taxon>Viridiplantae</taxon>
        <taxon>Streptophyta</taxon>
        <taxon>Embryophyta</taxon>
        <taxon>Tracheophyta</taxon>
        <taxon>Spermatophyta</taxon>
        <taxon>Magnoliopsida</taxon>
        <taxon>eudicotyledons</taxon>
        <taxon>Gunneridae</taxon>
        <taxon>Pentapetalae</taxon>
        <taxon>rosids</taxon>
        <taxon>fabids</taxon>
        <taxon>Fabales</taxon>
        <taxon>Fabaceae</taxon>
        <taxon>Papilionoideae</taxon>
        <taxon>50 kb inversion clade</taxon>
        <taxon>NPAAA clade</taxon>
        <taxon>indigoferoid/millettioid clade</taxon>
        <taxon>Phaseoleae</taxon>
        <taxon>Vigna</taxon>
    </lineage>
</organism>
<dbReference type="GO" id="GO:0005524">
    <property type="term" value="F:ATP binding"/>
    <property type="evidence" value="ECO:0007669"/>
    <property type="project" value="UniProtKB-UniRule"/>
</dbReference>
<dbReference type="PANTHER" id="PTHR48056">
    <property type="entry name" value="LRR RECEPTOR-LIKE SERINE/THREONINE-PROTEIN KINASE-RELATED"/>
    <property type="match status" value="1"/>
</dbReference>
<feature type="binding site" evidence="11">
    <location>
        <position position="321"/>
    </location>
    <ligand>
        <name>ATP</name>
        <dbReference type="ChEBI" id="CHEBI:30616"/>
    </ligand>
</feature>
<dbReference type="InterPro" id="IPR050647">
    <property type="entry name" value="Plant_LRR-RLKs"/>
</dbReference>
<dbReference type="InterPro" id="IPR000719">
    <property type="entry name" value="Prot_kinase_dom"/>
</dbReference>
<evidence type="ECO:0000256" key="2">
    <source>
        <dbReference type="ARBA" id="ARBA00022614"/>
    </source>
</evidence>
<dbReference type="GO" id="GO:0016020">
    <property type="term" value="C:membrane"/>
    <property type="evidence" value="ECO:0007669"/>
    <property type="project" value="UniProtKB-SubCell"/>
</dbReference>
<evidence type="ECO:0000256" key="5">
    <source>
        <dbReference type="ARBA" id="ARBA00022737"/>
    </source>
</evidence>
<dbReference type="Proteomes" id="UP001374535">
    <property type="component" value="Chromosome 1"/>
</dbReference>
<dbReference type="Pfam" id="PF00560">
    <property type="entry name" value="LRR_1"/>
    <property type="match status" value="1"/>
</dbReference>
<keyword evidence="6 11" id="KW-0547">Nucleotide-binding</keyword>
<dbReference type="PROSITE" id="PS00107">
    <property type="entry name" value="PROTEIN_KINASE_ATP"/>
    <property type="match status" value="1"/>
</dbReference>
<evidence type="ECO:0000256" key="10">
    <source>
        <dbReference type="ARBA" id="ARBA00023180"/>
    </source>
</evidence>
<feature type="domain" description="Protein kinase" evidence="14">
    <location>
        <begin position="293"/>
        <end position="472"/>
    </location>
</feature>
<dbReference type="InterPro" id="IPR003591">
    <property type="entry name" value="Leu-rich_rpt_typical-subtyp"/>
</dbReference>
<evidence type="ECO:0000256" key="13">
    <source>
        <dbReference type="SAM" id="SignalP"/>
    </source>
</evidence>
<keyword evidence="2" id="KW-0433">Leucine-rich repeat</keyword>
<dbReference type="Pfam" id="PF08263">
    <property type="entry name" value="LRRNT_2"/>
    <property type="match status" value="1"/>
</dbReference>
<keyword evidence="10" id="KW-0325">Glycoprotein</keyword>
<keyword evidence="16" id="KW-1185">Reference proteome</keyword>
<dbReference type="EMBL" id="CP144700">
    <property type="protein sequence ID" value="WVZ23064.1"/>
    <property type="molecule type" value="Genomic_DNA"/>
</dbReference>
<reference evidence="15 16" key="1">
    <citation type="journal article" date="2023" name="Life. Sci Alliance">
        <title>Evolutionary insights into 3D genome organization and epigenetic landscape of Vigna mungo.</title>
        <authorList>
            <person name="Junaid A."/>
            <person name="Singh B."/>
            <person name="Bhatia S."/>
        </authorList>
    </citation>
    <scope>NUCLEOTIDE SEQUENCE [LARGE SCALE GENOMIC DNA]</scope>
    <source>
        <strain evidence="15">Urdbean</strain>
    </source>
</reference>
<dbReference type="InterPro" id="IPR032675">
    <property type="entry name" value="LRR_dom_sf"/>
</dbReference>
<dbReference type="Pfam" id="PF00069">
    <property type="entry name" value="Pkinase"/>
    <property type="match status" value="1"/>
</dbReference>
<evidence type="ECO:0000256" key="8">
    <source>
        <dbReference type="ARBA" id="ARBA00022989"/>
    </source>
</evidence>
<evidence type="ECO:0000256" key="11">
    <source>
        <dbReference type="PROSITE-ProRule" id="PRU10141"/>
    </source>
</evidence>
<evidence type="ECO:0000313" key="16">
    <source>
        <dbReference type="Proteomes" id="UP001374535"/>
    </source>
</evidence>
<dbReference type="InterPro" id="IPR011009">
    <property type="entry name" value="Kinase-like_dom_sf"/>
</dbReference>
<dbReference type="Gene3D" id="3.30.200.20">
    <property type="entry name" value="Phosphorylase Kinase, domain 1"/>
    <property type="match status" value="1"/>
</dbReference>
<name>A0AAQ3S8E2_VIGMU</name>
<dbReference type="PANTHER" id="PTHR48056:SF81">
    <property type="entry name" value="RECEPTOR PROTEIN-TYROSINE KINASE CEPR1"/>
    <property type="match status" value="1"/>
</dbReference>
<sequence length="472" mass="52696">MSNKERVPSLIFFYILFWIVLHLVLRVSGNAEGDALTVFKNNVIDPTGALRNWDPNILNPCTWFHVVCNGESSVTRLDLGNAKLSGQLVPELGQLPNLEYLELHYNNISGEIPNVLGNLTNLLSLDLSSNQITGQIPEELGNLKILQSLRLNKNKLTGKIPMGLTNIDTLMVLDLSYNNLTGNVPANGSFSRFTPISFSNNTYLVQPIAISPPATQKQNPSGNSFRSIGVIAGGVAVGAALLFAAPVIAFVYCKRRKPPDYFFDVAAEEDPEVNFGQLKRFSLHELLVATDGFNNKNILGRGGFGKVYKGRLTNGDLVAVKRLNQERIRSEEKQFQTEVEMISMAVHRNLLRLIGFCMTTTERLLVYPFMVKALLKEQKLETLVDADLQGDYDEGELEKLIQIALLCTQSSPLDRPKMSEVVRMLEGQGLEEKWDQWGKKEDMIQKNYNPFNLYVAYDSTSNIPPDELSGPR</sequence>
<dbReference type="InterPro" id="IPR001611">
    <property type="entry name" value="Leu-rich_rpt"/>
</dbReference>
<protein>
    <recommendedName>
        <fullName evidence="14">Protein kinase domain-containing protein</fullName>
    </recommendedName>
</protein>
<evidence type="ECO:0000256" key="12">
    <source>
        <dbReference type="SAM" id="Phobius"/>
    </source>
</evidence>
<evidence type="ECO:0000256" key="1">
    <source>
        <dbReference type="ARBA" id="ARBA00004370"/>
    </source>
</evidence>
<proteinExistence type="predicted"/>
<keyword evidence="5" id="KW-0677">Repeat</keyword>
<feature type="transmembrane region" description="Helical" evidence="12">
    <location>
        <begin position="228"/>
        <end position="253"/>
    </location>
</feature>
<dbReference type="FunFam" id="3.30.200.20:FF:000015">
    <property type="entry name" value="Somatic embryogenesis receptor kinase 1"/>
    <property type="match status" value="1"/>
</dbReference>
<dbReference type="SUPFAM" id="SSF52058">
    <property type="entry name" value="L domain-like"/>
    <property type="match status" value="1"/>
</dbReference>
<evidence type="ECO:0000259" key="14">
    <source>
        <dbReference type="PROSITE" id="PS50011"/>
    </source>
</evidence>
<evidence type="ECO:0000313" key="15">
    <source>
        <dbReference type="EMBL" id="WVZ23064.1"/>
    </source>
</evidence>
<dbReference type="PRINTS" id="PR00019">
    <property type="entry name" value="LEURICHRPT"/>
</dbReference>
<dbReference type="AlphaFoldDB" id="A0AAQ3S8E2"/>
<gene>
    <name evidence="15" type="ORF">V8G54_001608</name>
</gene>
<comment type="subcellular location">
    <subcellularLocation>
        <location evidence="1">Membrane</location>
    </subcellularLocation>
</comment>
<keyword evidence="7 11" id="KW-0067">ATP-binding</keyword>
<evidence type="ECO:0000256" key="6">
    <source>
        <dbReference type="ARBA" id="ARBA00022741"/>
    </source>
</evidence>
<evidence type="ECO:0000256" key="4">
    <source>
        <dbReference type="ARBA" id="ARBA00022729"/>
    </source>
</evidence>
<dbReference type="InterPro" id="IPR017441">
    <property type="entry name" value="Protein_kinase_ATP_BS"/>
</dbReference>
<dbReference type="SMART" id="SM00369">
    <property type="entry name" value="LRR_TYP"/>
    <property type="match status" value="2"/>
</dbReference>
<evidence type="ECO:0000256" key="7">
    <source>
        <dbReference type="ARBA" id="ARBA00022840"/>
    </source>
</evidence>
<dbReference type="FunFam" id="3.80.10.10:FF:000024">
    <property type="entry name" value="Somatic embryogenesis receptor kinase 1"/>
    <property type="match status" value="1"/>
</dbReference>
<keyword evidence="8 12" id="KW-1133">Transmembrane helix</keyword>
<feature type="chain" id="PRO_5043005628" description="Protein kinase domain-containing protein" evidence="13">
    <location>
        <begin position="32"/>
        <end position="472"/>
    </location>
</feature>
<keyword evidence="4 13" id="KW-0732">Signal</keyword>
<feature type="signal peptide" evidence="13">
    <location>
        <begin position="1"/>
        <end position="31"/>
    </location>
</feature>